<organism evidence="2 3">
    <name type="scientific">Imshaugia aleurites</name>
    <dbReference type="NCBI Taxonomy" id="172621"/>
    <lineage>
        <taxon>Eukaryota</taxon>
        <taxon>Fungi</taxon>
        <taxon>Dikarya</taxon>
        <taxon>Ascomycota</taxon>
        <taxon>Pezizomycotina</taxon>
        <taxon>Lecanoromycetes</taxon>
        <taxon>OSLEUM clade</taxon>
        <taxon>Lecanoromycetidae</taxon>
        <taxon>Lecanorales</taxon>
        <taxon>Lecanorineae</taxon>
        <taxon>Parmeliaceae</taxon>
        <taxon>Imshaugia</taxon>
    </lineage>
</organism>
<accession>A0A8H3FR89</accession>
<dbReference type="Proteomes" id="UP000664534">
    <property type="component" value="Unassembled WGS sequence"/>
</dbReference>
<comment type="caution">
    <text evidence="2">The sequence shown here is derived from an EMBL/GenBank/DDBJ whole genome shotgun (WGS) entry which is preliminary data.</text>
</comment>
<evidence type="ECO:0000313" key="2">
    <source>
        <dbReference type="EMBL" id="CAF9930746.1"/>
    </source>
</evidence>
<proteinExistence type="predicted"/>
<dbReference type="AlphaFoldDB" id="A0A8H3FR89"/>
<gene>
    <name evidence="2" type="ORF">IMSHALPRED_008269</name>
</gene>
<evidence type="ECO:0000313" key="3">
    <source>
        <dbReference type="Proteomes" id="UP000664534"/>
    </source>
</evidence>
<evidence type="ECO:0000256" key="1">
    <source>
        <dbReference type="SAM" id="MobiDB-lite"/>
    </source>
</evidence>
<name>A0A8H3FR89_9LECA</name>
<reference evidence="2" key="1">
    <citation type="submission" date="2021-03" db="EMBL/GenBank/DDBJ databases">
        <authorList>
            <person name="Tagirdzhanova G."/>
        </authorList>
    </citation>
    <scope>NUCLEOTIDE SEQUENCE</scope>
</reference>
<dbReference type="OrthoDB" id="5421601at2759"/>
<feature type="region of interest" description="Disordered" evidence="1">
    <location>
        <begin position="470"/>
        <end position="497"/>
    </location>
</feature>
<keyword evidence="3" id="KW-1185">Reference proteome</keyword>
<sequence>MPGLLGLPNEILNHIIDDTIPESVEAFSESSMHISSLAHSRLHQHYDDVDSYCAITITNCGVDGPWIFSPLRFLKDILQKPSLIQYPQTLRLGEFDDDINYEPPQSDELRAQVVKALIQRCHVPSDEIDEWATNICRGTFDTGTALLLALLPNIQCLSIEGESCIGYYTRQMVFNIIEASYDLRDAGRCLALKRVVRVQMSNIGYGGGKEEMDILAQLSALPSMRVLRCNGVIWPHTVITNRSRHAPLGGVTRLEIIDSVLHPDYINRLLEGVRALTHFTYKLHAGFTVKRYPSDICKVLGQHVKDTLEELDLTWYNFAPASTKLASIDSLRDFRVLKKLRVKYKFIIVKGEDGNLAPAKLTSMLPSSLQELRLVGNYDPGQNERPFEEIKASSRWDFTQLAKVFHGLPEMKEEALPNLVRVDCEGAYHEDYQRSRSCQKIREACARAGVALNGLDPELCHKAWEDWPRCDGSPGRTPQQQEGRWRSRYQMFSSDSS</sequence>
<evidence type="ECO:0008006" key="4">
    <source>
        <dbReference type="Google" id="ProtNLM"/>
    </source>
</evidence>
<dbReference type="EMBL" id="CAJPDT010000058">
    <property type="protein sequence ID" value="CAF9930746.1"/>
    <property type="molecule type" value="Genomic_DNA"/>
</dbReference>
<protein>
    <recommendedName>
        <fullName evidence="4">F-box domain-containing protein</fullName>
    </recommendedName>
</protein>